<dbReference type="PANTHER" id="PTHR43649:SF33">
    <property type="entry name" value="POLYGALACTURONAN_RHAMNOGALACTURONAN-BINDING PROTEIN YTCQ"/>
    <property type="match status" value="1"/>
</dbReference>
<keyword evidence="3" id="KW-0472">Membrane</keyword>
<evidence type="ECO:0000313" key="8">
    <source>
        <dbReference type="Proteomes" id="UP001183414"/>
    </source>
</evidence>
<dbReference type="CDD" id="cd13585">
    <property type="entry name" value="PBP2_TMBP_like"/>
    <property type="match status" value="1"/>
</dbReference>
<reference evidence="8" key="1">
    <citation type="submission" date="2023-07" db="EMBL/GenBank/DDBJ databases">
        <title>30 novel species of actinomycetes from the DSMZ collection.</title>
        <authorList>
            <person name="Nouioui I."/>
        </authorList>
    </citation>
    <scope>NUCLEOTIDE SEQUENCE [LARGE SCALE GENOMIC DNA]</scope>
    <source>
        <strain evidence="8">DSM 42041</strain>
    </source>
</reference>
<accession>A0ABU2NQK1</accession>
<sequence length="453" mass="49990">MTHRRRLPRSRRLLAPALALLLAGLSGCAGTDDAGGTNADTSCTPAEGEVTLEYWSWVPGMQQAVDLWNRQHPDIRVKLRTTPAGNAGAYQKLSNALKADEAPDLGQVEYDSLANFRLKQGLRDIAACEPVQRAEAEFVDWTWSQVTFGEGGEDGVWAIPQDTGPMALFYRKDVFDRLGLEPPATWQEYEAAARTVQKADGDRYLTHFSQTDPNWFAGLLWQNGAEMFQRKEDTWKVTVDRPESRRVAEFWQGLIDDELVATDLQGFSPALYKAWNSGEVVTWIGAAWGYSTIRDNAGKTAGSWAVAPMPQWSEGQQRAGNWGGSTTAVLAGTEHPHEAAQFATWLNTDPQALRILNREGGLYPAATAGLELPALQKPVDFYDGQKIFDVFARASRNVDTEFTWGPTMTDTYRHLSDGTSAVTGGEKTLGDVLAETDRRTAESLREQSLNVAD</sequence>
<dbReference type="PANTHER" id="PTHR43649">
    <property type="entry name" value="ARABINOSE-BINDING PROTEIN-RELATED"/>
    <property type="match status" value="1"/>
</dbReference>
<comment type="caution">
    <text evidence="7">The sequence shown here is derived from an EMBL/GenBank/DDBJ whole genome shotgun (WGS) entry which is preliminary data.</text>
</comment>
<keyword evidence="1" id="KW-1003">Cell membrane</keyword>
<dbReference type="InterPro" id="IPR050490">
    <property type="entry name" value="Bact_solute-bd_prot1"/>
</dbReference>
<organism evidence="7 8">
    <name type="scientific">Streptomyces hazeniae</name>
    <dbReference type="NCBI Taxonomy" id="3075538"/>
    <lineage>
        <taxon>Bacteria</taxon>
        <taxon>Bacillati</taxon>
        <taxon>Actinomycetota</taxon>
        <taxon>Actinomycetes</taxon>
        <taxon>Kitasatosporales</taxon>
        <taxon>Streptomycetaceae</taxon>
        <taxon>Streptomyces</taxon>
    </lineage>
</organism>
<evidence type="ECO:0000256" key="2">
    <source>
        <dbReference type="ARBA" id="ARBA00022729"/>
    </source>
</evidence>
<evidence type="ECO:0000256" key="5">
    <source>
        <dbReference type="ARBA" id="ARBA00023288"/>
    </source>
</evidence>
<dbReference type="EMBL" id="JAVREQ010000007">
    <property type="protein sequence ID" value="MDT0379256.1"/>
    <property type="molecule type" value="Genomic_DNA"/>
</dbReference>
<keyword evidence="8" id="KW-1185">Reference proteome</keyword>
<evidence type="ECO:0000313" key="7">
    <source>
        <dbReference type="EMBL" id="MDT0379256.1"/>
    </source>
</evidence>
<keyword evidence="4" id="KW-0564">Palmitate</keyword>
<dbReference type="RefSeq" id="WP_311673046.1">
    <property type="nucleotide sequence ID" value="NZ_JAVREQ010000007.1"/>
</dbReference>
<protein>
    <submittedName>
        <fullName evidence="7">Sugar ABC transporter substrate-binding protein</fullName>
    </submittedName>
</protein>
<evidence type="ECO:0000256" key="3">
    <source>
        <dbReference type="ARBA" id="ARBA00023136"/>
    </source>
</evidence>
<dbReference type="Proteomes" id="UP001183414">
    <property type="component" value="Unassembled WGS sequence"/>
</dbReference>
<keyword evidence="2 6" id="KW-0732">Signal</keyword>
<feature type="signal peptide" evidence="6">
    <location>
        <begin position="1"/>
        <end position="29"/>
    </location>
</feature>
<feature type="chain" id="PRO_5047375777" evidence="6">
    <location>
        <begin position="30"/>
        <end position="453"/>
    </location>
</feature>
<dbReference type="PROSITE" id="PS51257">
    <property type="entry name" value="PROKAR_LIPOPROTEIN"/>
    <property type="match status" value="1"/>
</dbReference>
<evidence type="ECO:0000256" key="4">
    <source>
        <dbReference type="ARBA" id="ARBA00023139"/>
    </source>
</evidence>
<name>A0ABU2NQK1_9ACTN</name>
<proteinExistence type="predicted"/>
<evidence type="ECO:0000256" key="6">
    <source>
        <dbReference type="SAM" id="SignalP"/>
    </source>
</evidence>
<keyword evidence="5" id="KW-0449">Lipoprotein</keyword>
<dbReference type="InterPro" id="IPR006059">
    <property type="entry name" value="SBP"/>
</dbReference>
<dbReference type="Pfam" id="PF01547">
    <property type="entry name" value="SBP_bac_1"/>
    <property type="match status" value="1"/>
</dbReference>
<dbReference type="SUPFAM" id="SSF53850">
    <property type="entry name" value="Periplasmic binding protein-like II"/>
    <property type="match status" value="1"/>
</dbReference>
<evidence type="ECO:0000256" key="1">
    <source>
        <dbReference type="ARBA" id="ARBA00022475"/>
    </source>
</evidence>
<gene>
    <name evidence="7" type="ORF">RM572_10810</name>
</gene>
<dbReference type="Gene3D" id="3.40.190.10">
    <property type="entry name" value="Periplasmic binding protein-like II"/>
    <property type="match status" value="3"/>
</dbReference>